<dbReference type="RefSeq" id="WP_340468530.1">
    <property type="nucleotide sequence ID" value="NZ_JBANBB010000001.1"/>
</dbReference>
<feature type="transmembrane region" description="Helical" evidence="1">
    <location>
        <begin position="123"/>
        <end position="145"/>
    </location>
</feature>
<accession>A0ABU8ZL61</accession>
<keyword evidence="1" id="KW-0472">Membrane</keyword>
<protein>
    <recommendedName>
        <fullName evidence="4">Beta-carotene 15,15'-monooxygenase</fullName>
    </recommendedName>
</protein>
<proteinExistence type="predicted"/>
<feature type="transmembrane region" description="Helical" evidence="1">
    <location>
        <begin position="6"/>
        <end position="23"/>
    </location>
</feature>
<comment type="caution">
    <text evidence="2">The sequence shown here is derived from an EMBL/GenBank/DDBJ whole genome shotgun (WGS) entry which is preliminary data.</text>
</comment>
<gene>
    <name evidence="2" type="ORF">V8P97_00600</name>
</gene>
<feature type="transmembrane region" description="Helical" evidence="1">
    <location>
        <begin position="197"/>
        <end position="216"/>
    </location>
</feature>
<keyword evidence="3" id="KW-1185">Reference proteome</keyword>
<keyword evidence="1" id="KW-1133">Transmembrane helix</keyword>
<dbReference type="Proteomes" id="UP001373159">
    <property type="component" value="Unassembled WGS sequence"/>
</dbReference>
<sequence>MMRWLIMGLSVILIVMMASAFSARSRDSELYTEVDGQHLWRFIQDWVGNAQKWVKVARVVLLITMLLSLVFLTAILVLTLVLVFRNHSNVWTGLLNVMFVLLAAFECVMLGTQRDKARNDYSLWIYAWFLMATSVLSAAASSIYFEGESGYCPRAALIPGGLILLTAVITSINLLLYIHDLWRGASVESLRWFKRTAIFEVITVAFVFAVLWQPFLEGYADFHMSLEVFFTIAVWEYLKHLWDERIMPAQR</sequence>
<feature type="transmembrane region" description="Helical" evidence="1">
    <location>
        <begin position="157"/>
        <end position="176"/>
    </location>
</feature>
<feature type="transmembrane region" description="Helical" evidence="1">
    <location>
        <begin position="90"/>
        <end position="111"/>
    </location>
</feature>
<name>A0ABU8ZL61_9BIFI</name>
<dbReference type="EMBL" id="JBANBB010000001">
    <property type="protein sequence ID" value="MEK0305983.1"/>
    <property type="molecule type" value="Genomic_DNA"/>
</dbReference>
<evidence type="ECO:0000313" key="3">
    <source>
        <dbReference type="Proteomes" id="UP001373159"/>
    </source>
</evidence>
<reference evidence="2 3" key="1">
    <citation type="submission" date="2024-02" db="EMBL/GenBank/DDBJ databases">
        <title>Bifidobacterium honeyensis sp. nov., isolated from the comb honey.</title>
        <authorList>
            <person name="Liu W."/>
            <person name="Li Y."/>
        </authorList>
    </citation>
    <scope>NUCLEOTIDE SEQUENCE [LARGE SCALE GENOMIC DNA]</scope>
    <source>
        <strain evidence="2 3">IMAU50988</strain>
    </source>
</reference>
<organism evidence="2 3">
    <name type="scientific">Bifidobacterium favimelis</name>
    <dbReference type="NCBI Taxonomy" id="3122979"/>
    <lineage>
        <taxon>Bacteria</taxon>
        <taxon>Bacillati</taxon>
        <taxon>Actinomycetota</taxon>
        <taxon>Actinomycetes</taxon>
        <taxon>Bifidobacteriales</taxon>
        <taxon>Bifidobacteriaceae</taxon>
        <taxon>Bifidobacterium</taxon>
    </lineage>
</organism>
<evidence type="ECO:0000256" key="1">
    <source>
        <dbReference type="SAM" id="Phobius"/>
    </source>
</evidence>
<evidence type="ECO:0008006" key="4">
    <source>
        <dbReference type="Google" id="ProtNLM"/>
    </source>
</evidence>
<evidence type="ECO:0000313" key="2">
    <source>
        <dbReference type="EMBL" id="MEK0305983.1"/>
    </source>
</evidence>
<keyword evidence="1" id="KW-0812">Transmembrane</keyword>
<feature type="transmembrane region" description="Helical" evidence="1">
    <location>
        <begin position="59"/>
        <end position="84"/>
    </location>
</feature>